<reference evidence="8" key="1">
    <citation type="submission" date="2024-07" db="EMBL/GenBank/DDBJ databases">
        <title>Two chromosome-level genome assemblies of Korean endemic species Abeliophyllum distichum and Forsythia ovata (Oleaceae).</title>
        <authorList>
            <person name="Jang H."/>
        </authorList>
    </citation>
    <scope>NUCLEOTIDE SEQUENCE [LARGE SCALE GENOMIC DNA]</scope>
</reference>
<dbReference type="PANTHER" id="PTHR11945">
    <property type="entry name" value="MADS BOX PROTEIN"/>
    <property type="match status" value="1"/>
</dbReference>
<proteinExistence type="predicted"/>
<dbReference type="PANTHER" id="PTHR11945:SF776">
    <property type="entry name" value="AGAMOUS-LIKE 50-RELATED"/>
    <property type="match status" value="1"/>
</dbReference>
<dbReference type="EMBL" id="JBFOLK010000014">
    <property type="protein sequence ID" value="KAL2460528.1"/>
    <property type="molecule type" value="Genomic_DNA"/>
</dbReference>
<dbReference type="InterPro" id="IPR002100">
    <property type="entry name" value="TF_MADSbox"/>
</dbReference>
<dbReference type="SMART" id="SM00432">
    <property type="entry name" value="MADS"/>
    <property type="match status" value="1"/>
</dbReference>
<comment type="caution">
    <text evidence="7">The sequence shown here is derived from an EMBL/GenBank/DDBJ whole genome shotgun (WGS) entry which is preliminary data.</text>
</comment>
<dbReference type="AlphaFoldDB" id="A0ABD1P9G5"/>
<dbReference type="Pfam" id="PF00319">
    <property type="entry name" value="SRF-TF"/>
    <property type="match status" value="1"/>
</dbReference>
<name>A0ABD1P9G5_9LAMI</name>
<evidence type="ECO:0000256" key="5">
    <source>
        <dbReference type="ARBA" id="ARBA00023242"/>
    </source>
</evidence>
<keyword evidence="2" id="KW-0805">Transcription regulation</keyword>
<dbReference type="GO" id="GO:0003677">
    <property type="term" value="F:DNA binding"/>
    <property type="evidence" value="ECO:0007669"/>
    <property type="project" value="UniProtKB-KW"/>
</dbReference>
<dbReference type="InterPro" id="IPR036879">
    <property type="entry name" value="TF_MADSbox_sf"/>
</dbReference>
<gene>
    <name evidence="7" type="ORF">Adt_43948</name>
</gene>
<evidence type="ECO:0000256" key="2">
    <source>
        <dbReference type="ARBA" id="ARBA00023015"/>
    </source>
</evidence>
<keyword evidence="3" id="KW-0238">DNA-binding</keyword>
<evidence type="ECO:0000313" key="8">
    <source>
        <dbReference type="Proteomes" id="UP001604336"/>
    </source>
</evidence>
<accession>A0ABD1P9G5</accession>
<protein>
    <submittedName>
        <fullName evidence="7">Agamous-like MADS-box protein AGL62</fullName>
    </submittedName>
</protein>
<dbReference type="Gene3D" id="3.40.1810.10">
    <property type="entry name" value="Transcription factor, MADS-box"/>
    <property type="match status" value="1"/>
</dbReference>
<evidence type="ECO:0000256" key="3">
    <source>
        <dbReference type="ARBA" id="ARBA00023125"/>
    </source>
</evidence>
<organism evidence="7 8">
    <name type="scientific">Abeliophyllum distichum</name>
    <dbReference type="NCBI Taxonomy" id="126358"/>
    <lineage>
        <taxon>Eukaryota</taxon>
        <taxon>Viridiplantae</taxon>
        <taxon>Streptophyta</taxon>
        <taxon>Embryophyta</taxon>
        <taxon>Tracheophyta</taxon>
        <taxon>Spermatophyta</taxon>
        <taxon>Magnoliopsida</taxon>
        <taxon>eudicotyledons</taxon>
        <taxon>Gunneridae</taxon>
        <taxon>Pentapetalae</taxon>
        <taxon>asterids</taxon>
        <taxon>lamiids</taxon>
        <taxon>Lamiales</taxon>
        <taxon>Oleaceae</taxon>
        <taxon>Forsythieae</taxon>
        <taxon>Abeliophyllum</taxon>
    </lineage>
</organism>
<evidence type="ECO:0000256" key="4">
    <source>
        <dbReference type="ARBA" id="ARBA00023163"/>
    </source>
</evidence>
<dbReference type="GO" id="GO:0005634">
    <property type="term" value="C:nucleus"/>
    <property type="evidence" value="ECO:0007669"/>
    <property type="project" value="UniProtKB-SubCell"/>
</dbReference>
<keyword evidence="8" id="KW-1185">Reference proteome</keyword>
<keyword evidence="4" id="KW-0804">Transcription</keyword>
<dbReference type="PROSITE" id="PS50066">
    <property type="entry name" value="MADS_BOX_2"/>
    <property type="match status" value="1"/>
</dbReference>
<keyword evidence="5" id="KW-0539">Nucleus</keyword>
<evidence type="ECO:0000259" key="6">
    <source>
        <dbReference type="PROSITE" id="PS50066"/>
    </source>
</evidence>
<evidence type="ECO:0000256" key="1">
    <source>
        <dbReference type="ARBA" id="ARBA00004123"/>
    </source>
</evidence>
<comment type="subcellular location">
    <subcellularLocation>
        <location evidence="1">Nucleus</location>
    </subcellularLocation>
</comment>
<sequence>MKKIENKECRHGTFSKQRDSIFREASKLSTLTGAQVGIIMFSPDDDKAYAFGHPDINTITDRFVVAKKIQPPIETEKLIQAHGNATMEKENLELGKKEELKETEIKRGEELREKMKDGGKWFGSTSIDELNFEQLDQLKESYVRFKQNLETEMERRSSMNP</sequence>
<dbReference type="SUPFAM" id="SSF55455">
    <property type="entry name" value="SRF-like"/>
    <property type="match status" value="1"/>
</dbReference>
<evidence type="ECO:0000313" key="7">
    <source>
        <dbReference type="EMBL" id="KAL2460528.1"/>
    </source>
</evidence>
<dbReference type="Proteomes" id="UP001604336">
    <property type="component" value="Unassembled WGS sequence"/>
</dbReference>
<feature type="domain" description="MADS-box" evidence="6">
    <location>
        <begin position="1"/>
        <end position="42"/>
    </location>
</feature>